<gene>
    <name evidence="4" type="ORF">IW245_002303</name>
</gene>
<feature type="region of interest" description="Disordered" evidence="1">
    <location>
        <begin position="1"/>
        <end position="23"/>
    </location>
</feature>
<keyword evidence="2" id="KW-0812">Transmembrane</keyword>
<keyword evidence="5" id="KW-1185">Reference proteome</keyword>
<dbReference type="InterPro" id="IPR035992">
    <property type="entry name" value="Ricin_B-like_lectins"/>
</dbReference>
<accession>A0A8J7GNV0</accession>
<feature type="compositionally biased region" description="Polar residues" evidence="1">
    <location>
        <begin position="7"/>
        <end position="18"/>
    </location>
</feature>
<sequence length="224" mass="22631">MARRSQPPVQHQPATVSSGAAGAGRGFWPLATRARIIGSGVAVACLAGAALTFTLVDFSPSPAARVRPENQAATRAVASSTPAHTTKPTTTRSPSPSPRPTQGVPNGALLNPGTGKCLSGSAGSDGTPLILAPCDGSPNQKRDVAADGTIRTLGLCYDAAWGATAPGTIVQLANCRGNPAQQFALRGDTIHSKQADLCVGAARDGAEIRLLPCDGAASKTFNRG</sequence>
<evidence type="ECO:0000259" key="3">
    <source>
        <dbReference type="SMART" id="SM00458"/>
    </source>
</evidence>
<protein>
    <recommendedName>
        <fullName evidence="3">Ricin B lectin domain-containing protein</fullName>
    </recommendedName>
</protein>
<dbReference type="EMBL" id="JADOUF010000001">
    <property type="protein sequence ID" value="MBG6136109.1"/>
    <property type="molecule type" value="Genomic_DNA"/>
</dbReference>
<organism evidence="4 5">
    <name type="scientific">Longispora fulva</name>
    <dbReference type="NCBI Taxonomy" id="619741"/>
    <lineage>
        <taxon>Bacteria</taxon>
        <taxon>Bacillati</taxon>
        <taxon>Actinomycetota</taxon>
        <taxon>Actinomycetes</taxon>
        <taxon>Micromonosporales</taxon>
        <taxon>Micromonosporaceae</taxon>
        <taxon>Longispora</taxon>
    </lineage>
</organism>
<evidence type="ECO:0000256" key="2">
    <source>
        <dbReference type="SAM" id="Phobius"/>
    </source>
</evidence>
<comment type="caution">
    <text evidence="4">The sequence shown here is derived from an EMBL/GenBank/DDBJ whole genome shotgun (WGS) entry which is preliminary data.</text>
</comment>
<feature type="compositionally biased region" description="Low complexity" evidence="1">
    <location>
        <begin position="78"/>
        <end position="94"/>
    </location>
</feature>
<proteinExistence type="predicted"/>
<dbReference type="Gene3D" id="2.80.10.50">
    <property type="match status" value="1"/>
</dbReference>
<dbReference type="Proteomes" id="UP000622552">
    <property type="component" value="Unassembled WGS sequence"/>
</dbReference>
<keyword evidence="2" id="KW-1133">Transmembrane helix</keyword>
<feature type="transmembrane region" description="Helical" evidence="2">
    <location>
        <begin position="36"/>
        <end position="58"/>
    </location>
</feature>
<dbReference type="SMART" id="SM00458">
    <property type="entry name" value="RICIN"/>
    <property type="match status" value="1"/>
</dbReference>
<dbReference type="PROSITE" id="PS50231">
    <property type="entry name" value="RICIN_B_LECTIN"/>
    <property type="match status" value="1"/>
</dbReference>
<dbReference type="InterPro" id="IPR000772">
    <property type="entry name" value="Ricin_B_lectin"/>
</dbReference>
<evidence type="ECO:0000313" key="4">
    <source>
        <dbReference type="EMBL" id="MBG6136109.1"/>
    </source>
</evidence>
<evidence type="ECO:0000313" key="5">
    <source>
        <dbReference type="Proteomes" id="UP000622552"/>
    </source>
</evidence>
<feature type="region of interest" description="Disordered" evidence="1">
    <location>
        <begin position="66"/>
        <end position="110"/>
    </location>
</feature>
<dbReference type="AlphaFoldDB" id="A0A8J7GNV0"/>
<keyword evidence="2" id="KW-0472">Membrane</keyword>
<feature type="domain" description="Ricin B lectin" evidence="3">
    <location>
        <begin position="106"/>
        <end position="224"/>
    </location>
</feature>
<dbReference type="Pfam" id="PF00652">
    <property type="entry name" value="Ricin_B_lectin"/>
    <property type="match status" value="1"/>
</dbReference>
<evidence type="ECO:0000256" key="1">
    <source>
        <dbReference type="SAM" id="MobiDB-lite"/>
    </source>
</evidence>
<dbReference type="RefSeq" id="WP_197003136.1">
    <property type="nucleotide sequence ID" value="NZ_BONS01000001.1"/>
</dbReference>
<name>A0A8J7GNV0_9ACTN</name>
<dbReference type="SUPFAM" id="SSF50370">
    <property type="entry name" value="Ricin B-like lectins"/>
    <property type="match status" value="1"/>
</dbReference>
<reference evidence="4" key="1">
    <citation type="submission" date="2020-11" db="EMBL/GenBank/DDBJ databases">
        <title>Sequencing the genomes of 1000 actinobacteria strains.</title>
        <authorList>
            <person name="Klenk H.-P."/>
        </authorList>
    </citation>
    <scope>NUCLEOTIDE SEQUENCE</scope>
    <source>
        <strain evidence="4">DSM 45356</strain>
    </source>
</reference>